<feature type="non-terminal residue" evidence="5">
    <location>
        <position position="1"/>
    </location>
</feature>
<dbReference type="SUPFAM" id="SSF52821">
    <property type="entry name" value="Rhodanese/Cell cycle control phosphatase"/>
    <property type="match status" value="2"/>
</dbReference>
<evidence type="ECO:0000313" key="6">
    <source>
        <dbReference type="Proteomes" id="UP000268162"/>
    </source>
</evidence>
<dbReference type="Proteomes" id="UP000268162">
    <property type="component" value="Unassembled WGS sequence"/>
</dbReference>
<dbReference type="InterPro" id="IPR001763">
    <property type="entry name" value="Rhodanese-like_dom"/>
</dbReference>
<dbReference type="InterPro" id="IPR036873">
    <property type="entry name" value="Rhodanese-like_dom_sf"/>
</dbReference>
<evidence type="ECO:0000256" key="1">
    <source>
        <dbReference type="ARBA" id="ARBA00022679"/>
    </source>
</evidence>
<dbReference type="CDD" id="cd01448">
    <property type="entry name" value="TST_Repeat_1"/>
    <property type="match status" value="1"/>
</dbReference>
<evidence type="ECO:0000256" key="2">
    <source>
        <dbReference type="ARBA" id="ARBA00022737"/>
    </source>
</evidence>
<protein>
    <submittedName>
        <fullName evidence="5">Rhodanese-like domain-containing protein</fullName>
    </submittedName>
</protein>
<dbReference type="SMART" id="SM00450">
    <property type="entry name" value="RHOD"/>
    <property type="match status" value="2"/>
</dbReference>
<organism evidence="5 6">
    <name type="scientific">Dimargaris cristalligena</name>
    <dbReference type="NCBI Taxonomy" id="215637"/>
    <lineage>
        <taxon>Eukaryota</taxon>
        <taxon>Fungi</taxon>
        <taxon>Fungi incertae sedis</taxon>
        <taxon>Zoopagomycota</taxon>
        <taxon>Kickxellomycotina</taxon>
        <taxon>Dimargaritomycetes</taxon>
        <taxon>Dimargaritales</taxon>
        <taxon>Dimargaritaceae</taxon>
        <taxon>Dimargaris</taxon>
    </lineage>
</organism>
<dbReference type="GO" id="GO:0004792">
    <property type="term" value="F:thiosulfate-cyanide sulfurtransferase activity"/>
    <property type="evidence" value="ECO:0007669"/>
    <property type="project" value="TreeGrafter"/>
</dbReference>
<keyword evidence="1" id="KW-0808">Transferase</keyword>
<dbReference type="PROSITE" id="PS50206">
    <property type="entry name" value="RHODANESE_3"/>
    <property type="match status" value="2"/>
</dbReference>
<feature type="region of interest" description="Disordered" evidence="3">
    <location>
        <begin position="309"/>
        <end position="329"/>
    </location>
</feature>
<feature type="domain" description="Rhodanese" evidence="4">
    <location>
        <begin position="10"/>
        <end position="127"/>
    </location>
</feature>
<dbReference type="PANTHER" id="PTHR11364:SF27">
    <property type="entry name" value="SULFURTRANSFERASE"/>
    <property type="match status" value="1"/>
</dbReference>
<proteinExistence type="predicted"/>
<reference evidence="6" key="1">
    <citation type="journal article" date="2018" name="Nat. Microbiol.">
        <title>Leveraging single-cell genomics to expand the fungal tree of life.</title>
        <authorList>
            <person name="Ahrendt S.R."/>
            <person name="Quandt C.A."/>
            <person name="Ciobanu D."/>
            <person name="Clum A."/>
            <person name="Salamov A."/>
            <person name="Andreopoulos B."/>
            <person name="Cheng J.F."/>
            <person name="Woyke T."/>
            <person name="Pelin A."/>
            <person name="Henrissat B."/>
            <person name="Reynolds N.K."/>
            <person name="Benny G.L."/>
            <person name="Smith M.E."/>
            <person name="James T.Y."/>
            <person name="Grigoriev I.V."/>
        </authorList>
    </citation>
    <scope>NUCLEOTIDE SEQUENCE [LARGE SCALE GENOMIC DNA]</scope>
    <source>
        <strain evidence="6">RSA 468</strain>
    </source>
</reference>
<feature type="domain" description="Rhodanese" evidence="4">
    <location>
        <begin position="161"/>
        <end position="274"/>
    </location>
</feature>
<dbReference type="STRING" id="215637.A0A4P9ZP02"/>
<keyword evidence="2" id="KW-0677">Repeat</keyword>
<evidence type="ECO:0000259" key="4">
    <source>
        <dbReference type="PROSITE" id="PS50206"/>
    </source>
</evidence>
<dbReference type="GO" id="GO:0005739">
    <property type="term" value="C:mitochondrion"/>
    <property type="evidence" value="ECO:0007669"/>
    <property type="project" value="TreeGrafter"/>
</dbReference>
<accession>A0A4P9ZP02</accession>
<evidence type="ECO:0000313" key="5">
    <source>
        <dbReference type="EMBL" id="RKP34935.1"/>
    </source>
</evidence>
<dbReference type="EMBL" id="ML003017">
    <property type="protein sequence ID" value="RKP34935.1"/>
    <property type="molecule type" value="Genomic_DNA"/>
</dbReference>
<evidence type="ECO:0000256" key="3">
    <source>
        <dbReference type="SAM" id="MobiDB-lite"/>
    </source>
</evidence>
<dbReference type="PANTHER" id="PTHR11364">
    <property type="entry name" value="THIOSULFATE SULFERTANSFERASE"/>
    <property type="match status" value="1"/>
</dbReference>
<dbReference type="Gene3D" id="3.40.250.10">
    <property type="entry name" value="Rhodanese-like domain"/>
    <property type="match status" value="2"/>
</dbReference>
<name>A0A4P9ZP02_9FUNG</name>
<dbReference type="Pfam" id="PF00581">
    <property type="entry name" value="Rhodanese"/>
    <property type="match status" value="2"/>
</dbReference>
<dbReference type="InterPro" id="IPR045078">
    <property type="entry name" value="TST/MPST-like"/>
</dbReference>
<dbReference type="CDD" id="cd01449">
    <property type="entry name" value="TST_Repeat_2"/>
    <property type="match status" value="1"/>
</dbReference>
<keyword evidence="6" id="KW-1185">Reference proteome</keyword>
<dbReference type="AlphaFoldDB" id="A0A4P9ZP02"/>
<sequence>LVSTDWLEANLDKVVPVDGSWVMPFSRRDMRDEWLQNHIKHARYLEIESISMRHPILPHLLPSAEDFGKAMDTLGINKDSHVVVYDNSYLFSACRVYWMFKVFGHKNVSVLDGGLAKWVAEKRPTFSGMDDLSRLPKVANFELFNQQDLGKNIDESSLEYVLDARAPDRFTGKIPEPRPGVPSGQIPYSINTHFEDLVNRNPDSNAITLKPREELRAYFEQQGVDIQKPLITSCGSGVTAAVIYLALREIGAPRVSLYDGSWLDYASRVESPMWRDYDDFAFDAPTTPLTENDLRARFDARKAYLRRKQAEALGRNSDTQQPPSHKYRS</sequence>
<gene>
    <name evidence="5" type="ORF">BJ085DRAFT_19988</name>
</gene>